<organism evidence="1">
    <name type="scientific">Arundo donax</name>
    <name type="common">Giant reed</name>
    <name type="synonym">Donax arundinaceus</name>
    <dbReference type="NCBI Taxonomy" id="35708"/>
    <lineage>
        <taxon>Eukaryota</taxon>
        <taxon>Viridiplantae</taxon>
        <taxon>Streptophyta</taxon>
        <taxon>Embryophyta</taxon>
        <taxon>Tracheophyta</taxon>
        <taxon>Spermatophyta</taxon>
        <taxon>Magnoliopsida</taxon>
        <taxon>Liliopsida</taxon>
        <taxon>Poales</taxon>
        <taxon>Poaceae</taxon>
        <taxon>PACMAD clade</taxon>
        <taxon>Arundinoideae</taxon>
        <taxon>Arundineae</taxon>
        <taxon>Arundo</taxon>
    </lineage>
</organism>
<reference evidence="1" key="1">
    <citation type="submission" date="2014-09" db="EMBL/GenBank/DDBJ databases">
        <authorList>
            <person name="Magalhaes I.L.F."/>
            <person name="Oliveira U."/>
            <person name="Santos F.R."/>
            <person name="Vidigal T.H.D.A."/>
            <person name="Brescovit A.D."/>
            <person name="Santos A.J."/>
        </authorList>
    </citation>
    <scope>NUCLEOTIDE SEQUENCE</scope>
    <source>
        <tissue evidence="1">Shoot tissue taken approximately 20 cm above the soil surface</tissue>
    </source>
</reference>
<sequence length="58" mass="6720">MGWQCNTQHLPVTLVPVPEYYIAEPTLFYFLLDTKERSSVWGFYVTNLSFSSLTVLLC</sequence>
<dbReference type="EMBL" id="GBRH01232240">
    <property type="protein sequence ID" value="JAD65655.1"/>
    <property type="molecule type" value="Transcribed_RNA"/>
</dbReference>
<dbReference type="AlphaFoldDB" id="A0A0A9BWY9"/>
<evidence type="ECO:0000313" key="1">
    <source>
        <dbReference type="EMBL" id="JAD65655.1"/>
    </source>
</evidence>
<accession>A0A0A9BWY9</accession>
<name>A0A0A9BWY9_ARUDO</name>
<reference evidence="1" key="2">
    <citation type="journal article" date="2015" name="Data Brief">
        <title>Shoot transcriptome of the giant reed, Arundo donax.</title>
        <authorList>
            <person name="Barrero R.A."/>
            <person name="Guerrero F.D."/>
            <person name="Moolhuijzen P."/>
            <person name="Goolsby J.A."/>
            <person name="Tidwell J."/>
            <person name="Bellgard S.E."/>
            <person name="Bellgard M.I."/>
        </authorList>
    </citation>
    <scope>NUCLEOTIDE SEQUENCE</scope>
    <source>
        <tissue evidence="1">Shoot tissue taken approximately 20 cm above the soil surface</tissue>
    </source>
</reference>
<protein>
    <submittedName>
        <fullName evidence="1">Uncharacterized protein</fullName>
    </submittedName>
</protein>
<proteinExistence type="predicted"/>